<keyword evidence="4" id="KW-1185">Reference proteome</keyword>
<dbReference type="PANTHER" id="PTHR35176">
    <property type="entry name" value="HEME OXYGENASE HI_0854-RELATED"/>
    <property type="match status" value="1"/>
</dbReference>
<evidence type="ECO:0000256" key="1">
    <source>
        <dbReference type="ARBA" id="ARBA00023002"/>
    </source>
</evidence>
<sequence length="138" mass="15369">MTTTTAVLSDELKKYLDENNVFATAATIGPDGHPHLTVIWLERDGDELVYSTTVTRQQAKNIARDPRVTVMIAPPDNPYAYAEIRGTVTITPDPEKTLPNKLSLKYTGKPYLEFNPASVDDSDRIIVRVTPRKVTGRL</sequence>
<evidence type="ECO:0000313" key="4">
    <source>
        <dbReference type="Proteomes" id="UP000503540"/>
    </source>
</evidence>
<dbReference type="RefSeq" id="WP_167476758.1">
    <property type="nucleotide sequence ID" value="NZ_CP046172.1"/>
</dbReference>
<dbReference type="EMBL" id="CP046172">
    <property type="protein sequence ID" value="QIS14332.1"/>
    <property type="molecule type" value="Genomic_DNA"/>
</dbReference>
<dbReference type="PANTHER" id="PTHR35176:SF6">
    <property type="entry name" value="HEME OXYGENASE HI_0854-RELATED"/>
    <property type="match status" value="1"/>
</dbReference>
<dbReference type="NCBIfam" id="TIGR03618">
    <property type="entry name" value="Rv1155_F420"/>
    <property type="match status" value="1"/>
</dbReference>
<dbReference type="Proteomes" id="UP000503540">
    <property type="component" value="Chromosome"/>
</dbReference>
<organism evidence="3 4">
    <name type="scientific">Nocardia arthritidis</name>
    <dbReference type="NCBI Taxonomy" id="228602"/>
    <lineage>
        <taxon>Bacteria</taxon>
        <taxon>Bacillati</taxon>
        <taxon>Actinomycetota</taxon>
        <taxon>Actinomycetes</taxon>
        <taxon>Mycobacteriales</taxon>
        <taxon>Nocardiaceae</taxon>
        <taxon>Nocardia</taxon>
    </lineage>
</organism>
<dbReference type="InterPro" id="IPR019920">
    <property type="entry name" value="F420-binding_dom_put"/>
</dbReference>
<dbReference type="GO" id="GO:0070967">
    <property type="term" value="F:coenzyme F420 binding"/>
    <property type="evidence" value="ECO:0007669"/>
    <property type="project" value="TreeGrafter"/>
</dbReference>
<dbReference type="SUPFAM" id="SSF50475">
    <property type="entry name" value="FMN-binding split barrel"/>
    <property type="match status" value="1"/>
</dbReference>
<reference evidence="3 4" key="1">
    <citation type="journal article" date="2019" name="ACS Chem. Biol.">
        <title>Identification and Mobilization of a Cryptic Antibiotic Biosynthesis Gene Locus from a Human-Pathogenic Nocardia Isolate.</title>
        <authorList>
            <person name="Herisse M."/>
            <person name="Ishida K."/>
            <person name="Porter J.L."/>
            <person name="Howden B."/>
            <person name="Hertweck C."/>
            <person name="Stinear T.P."/>
            <person name="Pidot S.J."/>
        </authorList>
    </citation>
    <scope>NUCLEOTIDE SEQUENCE [LARGE SCALE GENOMIC DNA]</scope>
    <source>
        <strain evidence="3 4">AUSMDU00012717</strain>
    </source>
</reference>
<proteinExistence type="predicted"/>
<name>A0A6G9YMB1_9NOCA</name>
<dbReference type="GO" id="GO:0005829">
    <property type="term" value="C:cytosol"/>
    <property type="evidence" value="ECO:0007669"/>
    <property type="project" value="TreeGrafter"/>
</dbReference>
<keyword evidence="1" id="KW-0560">Oxidoreductase</keyword>
<dbReference type="KEGG" id="nah:F5544_32475"/>
<protein>
    <submittedName>
        <fullName evidence="3">TIGR03618 family F420-dependent PPOX class oxidoreductase</fullName>
    </submittedName>
</protein>
<dbReference type="InterPro" id="IPR052019">
    <property type="entry name" value="F420H2_bilvrd_red/Heme_oxyg"/>
</dbReference>
<dbReference type="Gene3D" id="2.30.110.10">
    <property type="entry name" value="Electron Transport, Fmn-binding Protein, Chain A"/>
    <property type="match status" value="1"/>
</dbReference>
<accession>A0A6G9YMB1</accession>
<evidence type="ECO:0000313" key="3">
    <source>
        <dbReference type="EMBL" id="QIS14332.1"/>
    </source>
</evidence>
<gene>
    <name evidence="3" type="ORF">F5544_32475</name>
</gene>
<dbReference type="Pfam" id="PF01243">
    <property type="entry name" value="PNPOx_N"/>
    <property type="match status" value="1"/>
</dbReference>
<dbReference type="InterPro" id="IPR012349">
    <property type="entry name" value="Split_barrel_FMN-bd"/>
</dbReference>
<dbReference type="AlphaFoldDB" id="A0A6G9YMB1"/>
<evidence type="ECO:0000259" key="2">
    <source>
        <dbReference type="Pfam" id="PF01243"/>
    </source>
</evidence>
<dbReference type="InterPro" id="IPR011576">
    <property type="entry name" value="Pyridox_Oxase_N"/>
</dbReference>
<dbReference type="GO" id="GO:0016627">
    <property type="term" value="F:oxidoreductase activity, acting on the CH-CH group of donors"/>
    <property type="evidence" value="ECO:0007669"/>
    <property type="project" value="TreeGrafter"/>
</dbReference>
<feature type="domain" description="Pyridoxamine 5'-phosphate oxidase N-terminal" evidence="2">
    <location>
        <begin position="9"/>
        <end position="135"/>
    </location>
</feature>